<dbReference type="RefSeq" id="NP_983654.1">
    <property type="nucleotide sequence ID" value="NM_209007.1"/>
</dbReference>
<dbReference type="EMBL" id="AE016816">
    <property type="protein sequence ID" value="AAS51478.1"/>
    <property type="molecule type" value="Genomic_DNA"/>
</dbReference>
<reference evidence="1 2" key="1">
    <citation type="journal article" date="2004" name="Science">
        <title>The Ashbya gossypii genome as a tool for mapping the ancient Saccharomyces cerevisiae genome.</title>
        <authorList>
            <person name="Dietrich F.S."/>
            <person name="Voegeli S."/>
            <person name="Brachat S."/>
            <person name="Lerch A."/>
            <person name="Gates K."/>
            <person name="Steiner S."/>
            <person name="Mohr C."/>
            <person name="Pohlmann R."/>
            <person name="Luedi P."/>
            <person name="Choi S."/>
            <person name="Wing R.A."/>
            <person name="Flavier A."/>
            <person name="Gaffney T.D."/>
            <person name="Philippsen P."/>
        </authorList>
    </citation>
    <scope>NUCLEOTIDE SEQUENCE [LARGE SCALE GENOMIC DNA]</scope>
    <source>
        <strain evidence="2">ATCC 10895 / CBS 109.51 / FGSC 9923 / NRRL Y-1056</strain>
    </source>
</reference>
<dbReference type="AlphaFoldDB" id="Q75BL9"/>
<dbReference type="GO" id="GO:0000462">
    <property type="term" value="P:maturation of SSU-rRNA from tricistronic rRNA transcript (SSU-rRNA, 5.8S rRNA, LSU-rRNA)"/>
    <property type="evidence" value="ECO:0007669"/>
    <property type="project" value="EnsemblFungi"/>
</dbReference>
<dbReference type="Pfam" id="PF00687">
    <property type="entry name" value="Ribosomal_L1"/>
    <property type="match status" value="1"/>
</dbReference>
<sequence length="268" mass="30040">MDAPIDAEGLASKALNALLKQCAADPALSRDAHVQLVINTKKPMGTKNDYVPRIIPLQHCRLQKPSSLRILLVVKDPSTPYRNALKADSATSELFADIISVKRLKTKYRGAKLSELFRQFDMVVADHRVQHLLPHILGSAFYRSNKKVPFVVQLSRQPQPSRSGAPDDVDPKYVRAQLRSICRNTWYLPTPDNCLTVRIGVVGVHRPEEMLHNIEDVVKFLCDKNQRPQGGAIRGGVKSLFVKTSNSVSLPIYKASEKPVEFEDQIRL</sequence>
<keyword evidence="2" id="KW-1185">Reference proteome</keyword>
<reference evidence="2" key="2">
    <citation type="journal article" date="2013" name="G3 (Bethesda)">
        <title>Genomes of Ashbya fungi isolated from insects reveal four mating-type loci, numerous translocations, lack of transposons, and distinct gene duplications.</title>
        <authorList>
            <person name="Dietrich F.S."/>
            <person name="Voegeli S."/>
            <person name="Kuo S."/>
            <person name="Philippsen P."/>
        </authorList>
    </citation>
    <scope>GENOME REANNOTATION</scope>
    <source>
        <strain evidence="2">ATCC 10895 / CBS 109.51 / FGSC 9923 / NRRL Y-1056</strain>
    </source>
</reference>
<protein>
    <submittedName>
        <fullName evidence="1">ACR252Cp</fullName>
    </submittedName>
</protein>
<evidence type="ECO:0000313" key="1">
    <source>
        <dbReference type="EMBL" id="AAS51478.1"/>
    </source>
</evidence>
<dbReference type="OrthoDB" id="10251727at2759"/>
<dbReference type="OMA" id="ADFRVHH"/>
<dbReference type="HOGENOM" id="CLU_063901_0_0_1"/>
<dbReference type="KEGG" id="ago:AGOS_ACR252C"/>
<dbReference type="Proteomes" id="UP000000591">
    <property type="component" value="Chromosome III"/>
</dbReference>
<dbReference type="GO" id="GO:0030686">
    <property type="term" value="C:90S preribosome"/>
    <property type="evidence" value="ECO:0007669"/>
    <property type="project" value="EnsemblFungi"/>
</dbReference>
<dbReference type="GO" id="GO:0003723">
    <property type="term" value="F:RNA binding"/>
    <property type="evidence" value="ECO:0000318"/>
    <property type="project" value="GO_Central"/>
</dbReference>
<dbReference type="GeneID" id="4619789"/>
<dbReference type="SUPFAM" id="SSF56808">
    <property type="entry name" value="Ribosomal protein L1"/>
    <property type="match status" value="1"/>
</dbReference>
<name>Q75BL9_EREGS</name>
<evidence type="ECO:0000313" key="2">
    <source>
        <dbReference type="Proteomes" id="UP000000591"/>
    </source>
</evidence>
<dbReference type="GO" id="GO:0005730">
    <property type="term" value="C:nucleolus"/>
    <property type="evidence" value="ECO:0000318"/>
    <property type="project" value="GO_Central"/>
</dbReference>
<dbReference type="InParanoid" id="Q75BL9"/>
<proteinExistence type="predicted"/>
<dbReference type="InterPro" id="IPR028364">
    <property type="entry name" value="Ribosomal_uL1/biogenesis"/>
</dbReference>
<dbReference type="eggNOG" id="KOG1685">
    <property type="taxonomic scope" value="Eukaryota"/>
</dbReference>
<dbReference type="FunCoup" id="Q75BL9">
    <property type="interactions" value="402"/>
</dbReference>
<gene>
    <name evidence="1" type="ORF">AGOS_ACR252C</name>
</gene>
<accession>Q75BL9</accession>
<dbReference type="GO" id="GO:0032040">
    <property type="term" value="C:small-subunit processome"/>
    <property type="evidence" value="ECO:0007669"/>
    <property type="project" value="EnsemblFungi"/>
</dbReference>
<dbReference type="InterPro" id="IPR023674">
    <property type="entry name" value="Ribosomal_uL1-like"/>
</dbReference>
<dbReference type="STRING" id="284811.Q75BL9"/>
<organism evidence="1 2">
    <name type="scientific">Eremothecium gossypii (strain ATCC 10895 / CBS 109.51 / FGSC 9923 / NRRL Y-1056)</name>
    <name type="common">Yeast</name>
    <name type="synonym">Ashbya gossypii</name>
    <dbReference type="NCBI Taxonomy" id="284811"/>
    <lineage>
        <taxon>Eukaryota</taxon>
        <taxon>Fungi</taxon>
        <taxon>Dikarya</taxon>
        <taxon>Ascomycota</taxon>
        <taxon>Saccharomycotina</taxon>
        <taxon>Saccharomycetes</taxon>
        <taxon>Saccharomycetales</taxon>
        <taxon>Saccharomycetaceae</taxon>
        <taxon>Eremothecium</taxon>
    </lineage>
</organism>